<evidence type="ECO:0000259" key="2">
    <source>
        <dbReference type="Pfam" id="PF00535"/>
    </source>
</evidence>
<dbReference type="Pfam" id="PF00535">
    <property type="entry name" value="Glycos_transf_2"/>
    <property type="match status" value="1"/>
</dbReference>
<dbReference type="Gene3D" id="3.90.550.10">
    <property type="entry name" value="Spore Coat Polysaccharide Biosynthesis Protein SpsA, Chain A"/>
    <property type="match status" value="1"/>
</dbReference>
<dbReference type="InterPro" id="IPR029044">
    <property type="entry name" value="Nucleotide-diphossugar_trans"/>
</dbReference>
<comment type="caution">
    <text evidence="3">The sequence shown here is derived from an EMBL/GenBank/DDBJ whole genome shotgun (WGS) entry which is preliminary data.</text>
</comment>
<name>A0A1Q9D3Z0_SYMMI</name>
<reference evidence="3 4" key="1">
    <citation type="submission" date="2016-02" db="EMBL/GenBank/DDBJ databases">
        <title>Genome analysis of coral dinoflagellate symbionts highlights evolutionary adaptations to a symbiotic lifestyle.</title>
        <authorList>
            <person name="Aranda M."/>
            <person name="Li Y."/>
            <person name="Liew Y.J."/>
            <person name="Baumgarten S."/>
            <person name="Simakov O."/>
            <person name="Wilson M."/>
            <person name="Piel J."/>
            <person name="Ashoor H."/>
            <person name="Bougouffa S."/>
            <person name="Bajic V.B."/>
            <person name="Ryu T."/>
            <person name="Ravasi T."/>
            <person name="Bayer T."/>
            <person name="Micklem G."/>
            <person name="Kim H."/>
            <person name="Bhak J."/>
            <person name="Lajeunesse T.C."/>
            <person name="Voolstra C.R."/>
        </authorList>
    </citation>
    <scope>NUCLEOTIDE SEQUENCE [LARGE SCALE GENOMIC DNA]</scope>
    <source>
        <strain evidence="3 4">CCMP2467</strain>
    </source>
</reference>
<keyword evidence="4" id="KW-1185">Reference proteome</keyword>
<protein>
    <recommendedName>
        <fullName evidence="2">Glycosyltransferase 2-like domain-containing protein</fullName>
    </recommendedName>
</protein>
<evidence type="ECO:0000313" key="3">
    <source>
        <dbReference type="EMBL" id="OLP89846.1"/>
    </source>
</evidence>
<keyword evidence="1" id="KW-0732">Signal</keyword>
<sequence>MRIALLLLALASASRWPSVSVQMVTYKRPKLLLEARWRGRGSIKDVRYIYLPERMSIGAKRNLATRSTDAEVLVIWDDDDVFTRDRIRKQVLHLLRSEDVNCSGIEVSSFYSVPSKELTVRPAGLEPLVFENTLCFTRSWWEGNGYGFGEAWEVSGQGEGTLEPWWTQVQPLLGKDEPFLYIYLPSSASGGSAVNKDRRPPPQPALAALVAALQSGRFPDEVTSPHISGVLKGARDELEELLDCDGLMQISRVASNEPFETPVRRYPPAAPDVVAEAYPDSGKPIPREGAVFTPCAK</sequence>
<dbReference type="AlphaFoldDB" id="A0A1Q9D3Z0"/>
<feature type="domain" description="Glycosyltransferase 2-like" evidence="2">
    <location>
        <begin position="44"/>
        <end position="107"/>
    </location>
</feature>
<dbReference type="SUPFAM" id="SSF53448">
    <property type="entry name" value="Nucleotide-diphospho-sugar transferases"/>
    <property type="match status" value="1"/>
</dbReference>
<evidence type="ECO:0000313" key="4">
    <source>
        <dbReference type="Proteomes" id="UP000186817"/>
    </source>
</evidence>
<accession>A0A1Q9D3Z0</accession>
<dbReference type="OrthoDB" id="19274at2759"/>
<feature type="signal peptide" evidence="1">
    <location>
        <begin position="1"/>
        <end position="21"/>
    </location>
</feature>
<dbReference type="OMA" id="MQISRVA"/>
<proteinExistence type="predicted"/>
<evidence type="ECO:0000256" key="1">
    <source>
        <dbReference type="SAM" id="SignalP"/>
    </source>
</evidence>
<dbReference type="Proteomes" id="UP000186817">
    <property type="component" value="Unassembled WGS sequence"/>
</dbReference>
<dbReference type="InterPro" id="IPR001173">
    <property type="entry name" value="Glyco_trans_2-like"/>
</dbReference>
<feature type="chain" id="PRO_5012186833" description="Glycosyltransferase 2-like domain-containing protein" evidence="1">
    <location>
        <begin position="22"/>
        <end position="297"/>
    </location>
</feature>
<gene>
    <name evidence="3" type="ORF">AK812_SmicGene28664</name>
</gene>
<dbReference type="EMBL" id="LSRX01000740">
    <property type="protein sequence ID" value="OLP89846.1"/>
    <property type="molecule type" value="Genomic_DNA"/>
</dbReference>
<dbReference type="CDD" id="cd00761">
    <property type="entry name" value="Glyco_tranf_GTA_type"/>
    <property type="match status" value="1"/>
</dbReference>
<organism evidence="3 4">
    <name type="scientific">Symbiodinium microadriaticum</name>
    <name type="common">Dinoflagellate</name>
    <name type="synonym">Zooxanthella microadriatica</name>
    <dbReference type="NCBI Taxonomy" id="2951"/>
    <lineage>
        <taxon>Eukaryota</taxon>
        <taxon>Sar</taxon>
        <taxon>Alveolata</taxon>
        <taxon>Dinophyceae</taxon>
        <taxon>Suessiales</taxon>
        <taxon>Symbiodiniaceae</taxon>
        <taxon>Symbiodinium</taxon>
    </lineage>
</organism>